<keyword evidence="2" id="KW-0732">Signal</keyword>
<feature type="region of interest" description="Disordered" evidence="1">
    <location>
        <begin position="80"/>
        <end position="106"/>
    </location>
</feature>
<evidence type="ECO:0000313" key="3">
    <source>
        <dbReference type="EMBL" id="MXU96255.1"/>
    </source>
</evidence>
<organism evidence="3">
    <name type="scientific">Ixodes ricinus</name>
    <name type="common">Common tick</name>
    <name type="synonym">Acarus ricinus</name>
    <dbReference type="NCBI Taxonomy" id="34613"/>
    <lineage>
        <taxon>Eukaryota</taxon>
        <taxon>Metazoa</taxon>
        <taxon>Ecdysozoa</taxon>
        <taxon>Arthropoda</taxon>
        <taxon>Chelicerata</taxon>
        <taxon>Arachnida</taxon>
        <taxon>Acari</taxon>
        <taxon>Parasitiformes</taxon>
        <taxon>Ixodida</taxon>
        <taxon>Ixodoidea</taxon>
        <taxon>Ixodidae</taxon>
        <taxon>Ixodinae</taxon>
        <taxon>Ixodes</taxon>
    </lineage>
</organism>
<feature type="chain" id="PRO_5025678100" evidence="2">
    <location>
        <begin position="32"/>
        <end position="210"/>
    </location>
</feature>
<evidence type="ECO:0000256" key="2">
    <source>
        <dbReference type="SAM" id="SignalP"/>
    </source>
</evidence>
<dbReference type="AlphaFoldDB" id="A0A6B0V365"/>
<protein>
    <submittedName>
        <fullName evidence="3">Putative secreted protein</fullName>
    </submittedName>
</protein>
<reference evidence="3" key="1">
    <citation type="submission" date="2019-12" db="EMBL/GenBank/DDBJ databases">
        <title>An insight into the sialome of adult female Ixodes ricinus ticks feeding for 6 days.</title>
        <authorList>
            <person name="Perner J."/>
            <person name="Ribeiro J.M.C."/>
        </authorList>
    </citation>
    <scope>NUCLEOTIDE SEQUENCE</scope>
    <source>
        <strain evidence="3">Semi-engorged</strain>
        <tissue evidence="3">Salivary glands</tissue>
    </source>
</reference>
<dbReference type="EMBL" id="GIFC01014172">
    <property type="protein sequence ID" value="MXU96255.1"/>
    <property type="molecule type" value="Transcribed_RNA"/>
</dbReference>
<feature type="region of interest" description="Disordered" evidence="1">
    <location>
        <begin position="36"/>
        <end position="62"/>
    </location>
</feature>
<proteinExistence type="predicted"/>
<name>A0A6B0V365_IXORI</name>
<sequence>MQLPSKKTRSRLCWCLVCSCVCVSVFAGGRAAVPTESPTHRLGTVGRRAPSPSATPLGPWGRPQRSVIFSRSRVSIYRRMNRGKGDRGKKKGFLSSPARQSLDHVDVGPASSSSSCEAIRWRTWGRGPGCRWVWLGALGAGWWGRGGGGDTNRSVCVSLTSQTPKGKHGSICTCLVVCVSACTREQVGEKQKGSGGAFGSVNNMGSNCGM</sequence>
<accession>A0A6B0V365</accession>
<evidence type="ECO:0000256" key="1">
    <source>
        <dbReference type="SAM" id="MobiDB-lite"/>
    </source>
</evidence>
<feature type="compositionally biased region" description="Basic residues" evidence="1">
    <location>
        <begin position="80"/>
        <end position="92"/>
    </location>
</feature>
<feature type="signal peptide" evidence="2">
    <location>
        <begin position="1"/>
        <end position="31"/>
    </location>
</feature>